<name>A0A6G9AM56_9BACT</name>
<sequence>MDAPLRILIVEDDLFMATDIEENLVRSGYEICGKAHSYEAAIKSMKQSQPDLVLVDIVLDGLPDGIATVKELMRIKWVPIIYLTGNSEEETFNRAKSTFPAAFLHKPFRVRELAAQIDLAMHNFYAGNISGAPGLPDHTFLPTGSGYIRVVKSEIQFVKADRGNSELFLTKSGFHRIYPAKPYQAINISLNLGKLVPYLSPGFYQLSRSLVINLDYLDRIESNQLYIGSHEITIPDGARKPLIDRIQVVRTR</sequence>
<feature type="domain" description="Response regulatory" evidence="3">
    <location>
        <begin position="6"/>
        <end position="121"/>
    </location>
</feature>
<dbReference type="Gene3D" id="3.40.50.2300">
    <property type="match status" value="1"/>
</dbReference>
<dbReference type="Gene3D" id="2.40.50.1020">
    <property type="entry name" value="LytTr DNA-binding domain"/>
    <property type="match status" value="1"/>
</dbReference>
<dbReference type="EMBL" id="CP050063">
    <property type="protein sequence ID" value="QIP13419.1"/>
    <property type="molecule type" value="Genomic_DNA"/>
</dbReference>
<proteinExistence type="predicted"/>
<gene>
    <name evidence="4" type="ORF">G8759_12665</name>
</gene>
<evidence type="ECO:0000259" key="3">
    <source>
        <dbReference type="PROSITE" id="PS50110"/>
    </source>
</evidence>
<evidence type="ECO:0000256" key="2">
    <source>
        <dbReference type="PROSITE-ProRule" id="PRU00169"/>
    </source>
</evidence>
<dbReference type="PANTHER" id="PTHR44591">
    <property type="entry name" value="STRESS RESPONSE REGULATOR PROTEIN 1"/>
    <property type="match status" value="1"/>
</dbReference>
<dbReference type="GO" id="GO:0000160">
    <property type="term" value="P:phosphorelay signal transduction system"/>
    <property type="evidence" value="ECO:0007669"/>
    <property type="project" value="InterPro"/>
</dbReference>
<dbReference type="PANTHER" id="PTHR44591:SF3">
    <property type="entry name" value="RESPONSE REGULATORY DOMAIN-CONTAINING PROTEIN"/>
    <property type="match status" value="1"/>
</dbReference>
<dbReference type="InterPro" id="IPR050595">
    <property type="entry name" value="Bact_response_regulator"/>
</dbReference>
<evidence type="ECO:0000313" key="5">
    <source>
        <dbReference type="Proteomes" id="UP000501802"/>
    </source>
</evidence>
<dbReference type="InterPro" id="IPR011006">
    <property type="entry name" value="CheY-like_superfamily"/>
</dbReference>
<dbReference type="SMART" id="SM00448">
    <property type="entry name" value="REC"/>
    <property type="match status" value="1"/>
</dbReference>
<evidence type="ECO:0000313" key="4">
    <source>
        <dbReference type="EMBL" id="QIP13419.1"/>
    </source>
</evidence>
<accession>A0A6G9AM56</accession>
<dbReference type="PROSITE" id="PS50110">
    <property type="entry name" value="RESPONSE_REGULATORY"/>
    <property type="match status" value="1"/>
</dbReference>
<dbReference type="RefSeq" id="WP_167208466.1">
    <property type="nucleotide sequence ID" value="NZ_CP050063.1"/>
</dbReference>
<dbReference type="CDD" id="cd17534">
    <property type="entry name" value="REC_DC-like"/>
    <property type="match status" value="1"/>
</dbReference>
<protein>
    <submittedName>
        <fullName evidence="4">Response regulator</fullName>
    </submittedName>
</protein>
<dbReference type="Proteomes" id="UP000501802">
    <property type="component" value="Chromosome"/>
</dbReference>
<dbReference type="InterPro" id="IPR001789">
    <property type="entry name" value="Sig_transdc_resp-reg_receiver"/>
</dbReference>
<organism evidence="4 5">
    <name type="scientific">Spirosoma aureum</name>
    <dbReference type="NCBI Taxonomy" id="2692134"/>
    <lineage>
        <taxon>Bacteria</taxon>
        <taxon>Pseudomonadati</taxon>
        <taxon>Bacteroidota</taxon>
        <taxon>Cytophagia</taxon>
        <taxon>Cytophagales</taxon>
        <taxon>Cytophagaceae</taxon>
        <taxon>Spirosoma</taxon>
    </lineage>
</organism>
<dbReference type="Pfam" id="PF00072">
    <property type="entry name" value="Response_reg"/>
    <property type="match status" value="1"/>
</dbReference>
<reference evidence="4 5" key="1">
    <citation type="submission" date="2020-03" db="EMBL/GenBank/DDBJ databases">
        <authorList>
            <person name="Kim M.K."/>
        </authorList>
    </citation>
    <scope>NUCLEOTIDE SEQUENCE [LARGE SCALE GENOMIC DNA]</scope>
    <source>
        <strain evidence="4 5">BT328</strain>
    </source>
</reference>
<dbReference type="AlphaFoldDB" id="A0A6G9AM56"/>
<keyword evidence="5" id="KW-1185">Reference proteome</keyword>
<dbReference type="SUPFAM" id="SSF52172">
    <property type="entry name" value="CheY-like"/>
    <property type="match status" value="1"/>
</dbReference>
<evidence type="ECO:0000256" key="1">
    <source>
        <dbReference type="ARBA" id="ARBA00022553"/>
    </source>
</evidence>
<keyword evidence="1 2" id="KW-0597">Phosphoprotein</keyword>
<dbReference type="KEGG" id="spib:G8759_12665"/>
<feature type="modified residue" description="4-aspartylphosphate" evidence="2">
    <location>
        <position position="56"/>
    </location>
</feature>